<evidence type="ECO:0000313" key="3">
    <source>
        <dbReference type="Proteomes" id="UP000036834"/>
    </source>
</evidence>
<comment type="caution">
    <text evidence="2">The sequence shown here is derived from an EMBL/GenBank/DDBJ whole genome shotgun (WGS) entry which is preliminary data.</text>
</comment>
<proteinExistence type="predicted"/>
<dbReference type="Proteomes" id="UP000319578">
    <property type="component" value="Unassembled WGS sequence"/>
</dbReference>
<dbReference type="Proteomes" id="UP000036834">
    <property type="component" value="Unassembled WGS sequence"/>
</dbReference>
<evidence type="ECO:0000313" key="4">
    <source>
        <dbReference type="Proteomes" id="UP000319578"/>
    </source>
</evidence>
<keyword evidence="4" id="KW-1185">Reference proteome</keyword>
<protein>
    <submittedName>
        <fullName evidence="2">Uncharacterized protein</fullName>
    </submittedName>
</protein>
<name>A0A0K9YXP1_9BACL</name>
<sequence>MEPTKMHQQLVELGLERIHHAITSTYRLSIICEETGAVYPLLVNTVTYEQGHHIINFEEAEFAGDKNVPLHIQKAALDKLIELEQQLCEWSQMTLEGAQNSSMAQSMDEMKKLGDEMKDLKTGSEIIDKNQIPDPIQ</sequence>
<evidence type="ECO:0000313" key="2">
    <source>
        <dbReference type="EMBL" id="KNB73479.1"/>
    </source>
</evidence>
<dbReference type="RefSeq" id="WP_049737480.1">
    <property type="nucleotide sequence ID" value="NZ_BJON01000013.1"/>
</dbReference>
<dbReference type="EMBL" id="BJON01000013">
    <property type="protein sequence ID" value="GED69714.1"/>
    <property type="molecule type" value="Genomic_DNA"/>
</dbReference>
<dbReference type="AlphaFoldDB" id="A0A0K9YXP1"/>
<organism evidence="2 3">
    <name type="scientific">Brevibacillus reuszeri</name>
    <dbReference type="NCBI Taxonomy" id="54915"/>
    <lineage>
        <taxon>Bacteria</taxon>
        <taxon>Bacillati</taxon>
        <taxon>Bacillota</taxon>
        <taxon>Bacilli</taxon>
        <taxon>Bacillales</taxon>
        <taxon>Paenibacillaceae</taxon>
        <taxon>Brevibacillus</taxon>
    </lineage>
</organism>
<dbReference type="EMBL" id="LGIQ01000005">
    <property type="protein sequence ID" value="KNB73479.1"/>
    <property type="molecule type" value="Genomic_DNA"/>
</dbReference>
<dbReference type="OrthoDB" id="2596663at2"/>
<dbReference type="PATRIC" id="fig|54915.3.peg.6593"/>
<accession>A0A0K9YXP1</accession>
<reference evidence="1 4" key="3">
    <citation type="submission" date="2019-06" db="EMBL/GenBank/DDBJ databases">
        <title>Whole genome shotgun sequence of Brevibacillus reuszeri NBRC 15719.</title>
        <authorList>
            <person name="Hosoyama A."/>
            <person name="Uohara A."/>
            <person name="Ohji S."/>
            <person name="Ichikawa N."/>
        </authorList>
    </citation>
    <scope>NUCLEOTIDE SEQUENCE [LARGE SCALE GENOMIC DNA]</scope>
    <source>
        <strain evidence="1 4">NBRC 15719</strain>
    </source>
</reference>
<evidence type="ECO:0000313" key="1">
    <source>
        <dbReference type="EMBL" id="GED69714.1"/>
    </source>
</evidence>
<gene>
    <name evidence="2" type="ORF">ADS79_05880</name>
    <name evidence="1" type="ORF">BRE01_34160</name>
</gene>
<reference evidence="2" key="2">
    <citation type="submission" date="2015-07" db="EMBL/GenBank/DDBJ databases">
        <title>MeaNS - Measles Nucleotide Surveillance Program.</title>
        <authorList>
            <person name="Tran T."/>
            <person name="Druce J."/>
        </authorList>
    </citation>
    <scope>NUCLEOTIDE SEQUENCE</scope>
    <source>
        <strain evidence="2">DSM 9887</strain>
    </source>
</reference>
<reference evidence="3" key="1">
    <citation type="submission" date="2015-07" db="EMBL/GenBank/DDBJ databases">
        <title>Genome sequencing project for genomic taxonomy and phylogenomics of Bacillus-like bacteria.</title>
        <authorList>
            <person name="Liu B."/>
            <person name="Wang J."/>
            <person name="Zhu Y."/>
            <person name="Liu G."/>
            <person name="Chen Q."/>
            <person name="Chen Z."/>
            <person name="Lan J."/>
            <person name="Che J."/>
            <person name="Ge C."/>
            <person name="Shi H."/>
            <person name="Pan Z."/>
            <person name="Liu X."/>
        </authorList>
    </citation>
    <scope>NUCLEOTIDE SEQUENCE [LARGE SCALE GENOMIC DNA]</scope>
    <source>
        <strain evidence="3">DSM 9887</strain>
    </source>
</reference>